<keyword evidence="2" id="KW-0808">Transferase</keyword>
<dbReference type="SUPFAM" id="SSF46785">
    <property type="entry name" value="Winged helix' DNA-binding domain"/>
    <property type="match status" value="1"/>
</dbReference>
<sequence length="313" mass="34648">MLQQSLKSQISLMKGQKAAGKLHRWSGAHSRALYRVMRALSSLGIFSEDEAGNFHMTQLARLLRTGTDSLAGYAIMVGEPWSWSVEGDLLYSVKTGKPAFKHVHGMDVHDYMNLNMEVTKQFNEAMTSFSSHELEPVINAYDFSQFKTVVDVGGGHGALLAEILKSNTQMQGKLFDLRAADEAAISIMERQGVKNRCELIPGNFFDSVPKGADAYILKRVIHDWDDDNAVAILKVCHKAMSAKSNLLIIERVIPKGNEPSFGKLVDISMLTLSGGLERSESEFGMIFERAGFKITNIIPTMCPLSIIEAMPVY</sequence>
<dbReference type="Gene3D" id="1.10.287.1350">
    <property type="match status" value="1"/>
</dbReference>
<dbReference type="Gene3D" id="3.40.50.150">
    <property type="entry name" value="Vaccinia Virus protein VP39"/>
    <property type="match status" value="1"/>
</dbReference>
<dbReference type="AlphaFoldDB" id="E1Y8B6"/>
<name>E1Y8B6_9BACT</name>
<dbReference type="Gene3D" id="1.10.10.10">
    <property type="entry name" value="Winged helix-like DNA-binding domain superfamily/Winged helix DNA-binding domain"/>
    <property type="match status" value="1"/>
</dbReference>
<dbReference type="InterPro" id="IPR029063">
    <property type="entry name" value="SAM-dependent_MTases_sf"/>
</dbReference>
<organism evidence="6">
    <name type="scientific">uncultured Desulfobacterium sp</name>
    <dbReference type="NCBI Taxonomy" id="201089"/>
    <lineage>
        <taxon>Bacteria</taxon>
        <taxon>Pseudomonadati</taxon>
        <taxon>Thermodesulfobacteriota</taxon>
        <taxon>Desulfobacteria</taxon>
        <taxon>Desulfobacterales</taxon>
        <taxon>Desulfobacteriaceae</taxon>
        <taxon>Desulfobacterium</taxon>
        <taxon>environmental samples</taxon>
    </lineage>
</organism>
<dbReference type="GO" id="GO:0008171">
    <property type="term" value="F:O-methyltransferase activity"/>
    <property type="evidence" value="ECO:0007669"/>
    <property type="project" value="InterPro"/>
</dbReference>
<dbReference type="EMBL" id="FR695864">
    <property type="protein sequence ID" value="CBX26810.1"/>
    <property type="molecule type" value="Genomic_DNA"/>
</dbReference>
<dbReference type="InterPro" id="IPR036388">
    <property type="entry name" value="WH-like_DNA-bd_sf"/>
</dbReference>
<feature type="domain" description="O-methyltransferase C-terminal" evidence="5">
    <location>
        <begin position="91"/>
        <end position="293"/>
    </location>
</feature>
<dbReference type="GO" id="GO:0032259">
    <property type="term" value="P:methylation"/>
    <property type="evidence" value="ECO:0007669"/>
    <property type="project" value="UniProtKB-KW"/>
</dbReference>
<feature type="active site" description="Proton acceptor" evidence="4">
    <location>
        <position position="222"/>
    </location>
</feature>
<keyword evidence="3" id="KW-0949">S-adenosyl-L-methionine</keyword>
<dbReference type="InterPro" id="IPR016461">
    <property type="entry name" value="COMT-like"/>
</dbReference>
<dbReference type="PIRSF" id="PIRSF005739">
    <property type="entry name" value="O-mtase"/>
    <property type="match status" value="1"/>
</dbReference>
<evidence type="ECO:0000256" key="3">
    <source>
        <dbReference type="ARBA" id="ARBA00022691"/>
    </source>
</evidence>
<dbReference type="PANTHER" id="PTHR43712:SF2">
    <property type="entry name" value="O-METHYLTRANSFERASE CICE"/>
    <property type="match status" value="1"/>
</dbReference>
<dbReference type="PANTHER" id="PTHR43712">
    <property type="entry name" value="PUTATIVE (AFU_ORTHOLOGUE AFUA_4G14580)-RELATED"/>
    <property type="match status" value="1"/>
</dbReference>
<dbReference type="PROSITE" id="PS51683">
    <property type="entry name" value="SAM_OMT_II"/>
    <property type="match status" value="1"/>
</dbReference>
<evidence type="ECO:0000256" key="1">
    <source>
        <dbReference type="ARBA" id="ARBA00022603"/>
    </source>
</evidence>
<dbReference type="InterPro" id="IPR036390">
    <property type="entry name" value="WH_DNA-bd_sf"/>
</dbReference>
<protein>
    <recommendedName>
        <fullName evidence="5">O-methyltransferase C-terminal domain-containing protein</fullName>
    </recommendedName>
</protein>
<dbReference type="Pfam" id="PF00891">
    <property type="entry name" value="Methyltransf_2"/>
    <property type="match status" value="1"/>
</dbReference>
<dbReference type="SUPFAM" id="SSF53335">
    <property type="entry name" value="S-adenosyl-L-methionine-dependent methyltransferases"/>
    <property type="match status" value="1"/>
</dbReference>
<reference evidence="6" key="1">
    <citation type="journal article" date="2011" name="Environ. Microbiol.">
        <title>Genomic insights into the metabolic potential of the polycyclic aromatic hydrocarbon degrading sulfate-reducing Deltaproteobacterium N47.</title>
        <authorList>
            <person name="Bergmann F."/>
            <person name="Selesi D."/>
            <person name="Weinmaier T."/>
            <person name="Tischler P."/>
            <person name="Rattei T."/>
            <person name="Meckenstock R.U."/>
        </authorList>
    </citation>
    <scope>NUCLEOTIDE SEQUENCE</scope>
</reference>
<evidence type="ECO:0000313" key="6">
    <source>
        <dbReference type="EMBL" id="CBX26810.1"/>
    </source>
</evidence>
<proteinExistence type="predicted"/>
<evidence type="ECO:0000256" key="2">
    <source>
        <dbReference type="ARBA" id="ARBA00022679"/>
    </source>
</evidence>
<evidence type="ECO:0000256" key="4">
    <source>
        <dbReference type="PIRSR" id="PIRSR005739-1"/>
    </source>
</evidence>
<accession>E1Y8B6</accession>
<dbReference type="InterPro" id="IPR001077">
    <property type="entry name" value="COMT_C"/>
</dbReference>
<keyword evidence="1" id="KW-0489">Methyltransferase</keyword>
<gene>
    <name evidence="6" type="ORF">N47_A08390</name>
</gene>
<evidence type="ECO:0000259" key="5">
    <source>
        <dbReference type="Pfam" id="PF00891"/>
    </source>
</evidence>